<dbReference type="AlphaFoldDB" id="A0AAV4JA09"/>
<comment type="subcellular location">
    <subcellularLocation>
        <location evidence="1">Cytoplasm</location>
    </subcellularLocation>
</comment>
<evidence type="ECO:0000256" key="2">
    <source>
        <dbReference type="ARBA" id="ARBA00008376"/>
    </source>
</evidence>
<protein>
    <submittedName>
        <fullName evidence="4">Catenin alpha-1</fullName>
    </submittedName>
</protein>
<dbReference type="GO" id="GO:0008013">
    <property type="term" value="F:beta-catenin binding"/>
    <property type="evidence" value="ECO:0007669"/>
    <property type="project" value="TreeGrafter"/>
</dbReference>
<dbReference type="Pfam" id="PF01044">
    <property type="entry name" value="Vinculin"/>
    <property type="match status" value="1"/>
</dbReference>
<dbReference type="GO" id="GO:0016477">
    <property type="term" value="P:cell migration"/>
    <property type="evidence" value="ECO:0007669"/>
    <property type="project" value="TreeGrafter"/>
</dbReference>
<evidence type="ECO:0000313" key="5">
    <source>
        <dbReference type="Proteomes" id="UP000762676"/>
    </source>
</evidence>
<dbReference type="GO" id="GO:0051015">
    <property type="term" value="F:actin filament binding"/>
    <property type="evidence" value="ECO:0007669"/>
    <property type="project" value="InterPro"/>
</dbReference>
<keyword evidence="5" id="KW-1185">Reference proteome</keyword>
<dbReference type="GO" id="GO:0005737">
    <property type="term" value="C:cytoplasm"/>
    <property type="evidence" value="ECO:0007669"/>
    <property type="project" value="UniProtKB-SubCell"/>
</dbReference>
<dbReference type="Gene3D" id="1.20.120.810">
    <property type="entry name" value="Vinculin, Vh2 four-helix bundle"/>
    <property type="match status" value="1"/>
</dbReference>
<dbReference type="GO" id="GO:0016342">
    <property type="term" value="C:catenin complex"/>
    <property type="evidence" value="ECO:0007669"/>
    <property type="project" value="TreeGrafter"/>
</dbReference>
<keyword evidence="3" id="KW-0963">Cytoplasm</keyword>
<dbReference type="InterPro" id="IPR036723">
    <property type="entry name" value="Alpha-catenin/vinculin-like_sf"/>
</dbReference>
<dbReference type="Proteomes" id="UP000762676">
    <property type="component" value="Unassembled WGS sequence"/>
</dbReference>
<dbReference type="EMBL" id="BMAT01006721">
    <property type="protein sequence ID" value="GFS18503.1"/>
    <property type="molecule type" value="Genomic_DNA"/>
</dbReference>
<dbReference type="PANTHER" id="PTHR18914:SF30">
    <property type="entry name" value="VINCULIN_ALPHA-CATENIN FAMILY MEMBER 1"/>
    <property type="match status" value="1"/>
</dbReference>
<comment type="similarity">
    <text evidence="2">Belongs to the vinculin/alpha-catenin family.</text>
</comment>
<evidence type="ECO:0000256" key="1">
    <source>
        <dbReference type="ARBA" id="ARBA00004496"/>
    </source>
</evidence>
<name>A0AAV4JA09_9GAST</name>
<sequence>MDVSHGLIAKLVKCKSIKNALTPISSQVSLLIIIVEQQDHTALANKADLTTLPAGSSVLDVTSCAAQLADAVENLVKAGERQGQSSKDEEFVSQMSLACESLTVACNQLTILAQRFNSGITTKSGNVKDSLCQAAKDVLQGVLKVFLVLDDHHVRHILEKVDFVLRNVTDVIRASKSELVQAFKSLTFSVLALKAELKKRCSNLLSGACRQQILVWSGVLQNSVASLSLATQTRLKYKDNLAAKASQESVEHEMTEACQKIRQLLLTGPQDELEEELVSFVGLVDTVMESLSEVNRLTLSSEVDSDITALVQHSMGVAHLATGSYRDLVVACCHRVANAQMQAFFLRLRPVASFVLVPEYTIGGTCPLNSREFKSAFSNVTNERAV</sequence>
<evidence type="ECO:0000256" key="3">
    <source>
        <dbReference type="ARBA" id="ARBA00022490"/>
    </source>
</evidence>
<evidence type="ECO:0000313" key="4">
    <source>
        <dbReference type="EMBL" id="GFS18503.1"/>
    </source>
</evidence>
<dbReference type="SUPFAM" id="SSF47220">
    <property type="entry name" value="alpha-catenin/vinculin-like"/>
    <property type="match status" value="1"/>
</dbReference>
<proteinExistence type="inferred from homology"/>
<reference evidence="4 5" key="1">
    <citation type="journal article" date="2021" name="Elife">
        <title>Chloroplast acquisition without the gene transfer in kleptoplastic sea slugs, Plakobranchus ocellatus.</title>
        <authorList>
            <person name="Maeda T."/>
            <person name="Takahashi S."/>
            <person name="Yoshida T."/>
            <person name="Shimamura S."/>
            <person name="Takaki Y."/>
            <person name="Nagai Y."/>
            <person name="Toyoda A."/>
            <person name="Suzuki Y."/>
            <person name="Arimoto A."/>
            <person name="Ishii H."/>
            <person name="Satoh N."/>
            <person name="Nishiyama T."/>
            <person name="Hasebe M."/>
            <person name="Maruyama T."/>
            <person name="Minagawa J."/>
            <person name="Obokata J."/>
            <person name="Shigenobu S."/>
        </authorList>
    </citation>
    <scope>NUCLEOTIDE SEQUENCE [LARGE SCALE GENOMIC DNA]</scope>
</reference>
<dbReference type="InterPro" id="IPR006077">
    <property type="entry name" value="Vinculin/catenin"/>
</dbReference>
<accession>A0AAV4JA09</accession>
<organism evidence="4 5">
    <name type="scientific">Elysia marginata</name>
    <dbReference type="NCBI Taxonomy" id="1093978"/>
    <lineage>
        <taxon>Eukaryota</taxon>
        <taxon>Metazoa</taxon>
        <taxon>Spiralia</taxon>
        <taxon>Lophotrochozoa</taxon>
        <taxon>Mollusca</taxon>
        <taxon>Gastropoda</taxon>
        <taxon>Heterobranchia</taxon>
        <taxon>Euthyneura</taxon>
        <taxon>Panpulmonata</taxon>
        <taxon>Sacoglossa</taxon>
        <taxon>Placobranchoidea</taxon>
        <taxon>Plakobranchidae</taxon>
        <taxon>Elysia</taxon>
    </lineage>
</organism>
<dbReference type="GO" id="GO:0005912">
    <property type="term" value="C:adherens junction"/>
    <property type="evidence" value="ECO:0007669"/>
    <property type="project" value="TreeGrafter"/>
</dbReference>
<dbReference type="PANTHER" id="PTHR18914">
    <property type="entry name" value="ALPHA CATENIN"/>
    <property type="match status" value="1"/>
</dbReference>
<gene>
    <name evidence="4" type="ORF">ElyMa_003264300</name>
</gene>
<dbReference type="GO" id="GO:0098609">
    <property type="term" value="P:cell-cell adhesion"/>
    <property type="evidence" value="ECO:0007669"/>
    <property type="project" value="TreeGrafter"/>
</dbReference>
<comment type="caution">
    <text evidence="4">The sequence shown here is derived from an EMBL/GenBank/DDBJ whole genome shotgun (WGS) entry which is preliminary data.</text>
</comment>